<evidence type="ECO:0000313" key="11">
    <source>
        <dbReference type="Proteomes" id="UP001292216"/>
    </source>
</evidence>
<keyword evidence="1" id="KW-0963">Cytoplasm</keyword>
<name>A0ABU5PKE9_9BACL</name>
<evidence type="ECO:0000256" key="6">
    <source>
        <dbReference type="ARBA" id="ARBA00023027"/>
    </source>
</evidence>
<keyword evidence="9" id="KW-1208">Phospholipid metabolism</keyword>
<keyword evidence="3" id="KW-0479">Metal-binding</keyword>
<protein>
    <submittedName>
        <fullName evidence="10">Sn-glycerol-1-phosphate dehydrogenase</fullName>
        <ecNumber evidence="10">1.1.1.261</ecNumber>
    </submittedName>
</protein>
<dbReference type="GO" id="GO:0050492">
    <property type="term" value="F:glycerol-1-phosphate dehydrogenase [NAD(P)+] activity"/>
    <property type="evidence" value="ECO:0007669"/>
    <property type="project" value="UniProtKB-EC"/>
</dbReference>
<keyword evidence="5 10" id="KW-0560">Oxidoreductase</keyword>
<dbReference type="EMBL" id="JAYERP010000001">
    <property type="protein sequence ID" value="MEA3570419.1"/>
    <property type="molecule type" value="Genomic_DNA"/>
</dbReference>
<gene>
    <name evidence="10" type="ORF">U9M73_10460</name>
</gene>
<dbReference type="Gene3D" id="3.40.50.1970">
    <property type="match status" value="1"/>
</dbReference>
<sequence length="384" mass="41661">MVKGGDNVLQDRQLEQLKVIELDRGVIRKVAPYLREQGYRHVLLVADDHTYAAAGEQLMGLLEAEGVNTRVVLIQPDAQGDVVADEIAIVQLLLEIRPDETDVLLAVGSGTIHDIVRFAAHKTGKPFVSVPTAPSVDGFTSAGAPLIVRGVKKTVPAVPPVAIFADLDILMAAPQRLVAAGFGDMLGKYTSLFDWKFSRLTAGEPYDEQAAAITERALRSCVSHAEAIGARTEEGIRALMTALIESGIAMLLFGQSHPASGAEHHLSHYWEMEYLRQGRRALLHGAKVGVACAEIARVYHAAGEGMLPGAELAALREHREQVRAWLRDLPGEAELRGLLRKAGGPSTLAELGIGEELFARSLREAHRVRDRRTLLRALNEAEQA</sequence>
<reference evidence="10 11" key="1">
    <citation type="submission" date="2023-12" db="EMBL/GenBank/DDBJ databases">
        <title>Whole genome sequencing of Paenibacillus phoenicis isolated from the Phoenix Mars Lander spacecraft assembly facility.</title>
        <authorList>
            <person name="Garcia A."/>
            <person name="Venkateswaran K."/>
        </authorList>
    </citation>
    <scope>NUCLEOTIDE SEQUENCE [LARGE SCALE GENOMIC DNA]</scope>
    <source>
        <strain evidence="10 11">3PO2SA</strain>
    </source>
</reference>
<evidence type="ECO:0000256" key="7">
    <source>
        <dbReference type="ARBA" id="ARBA00023098"/>
    </source>
</evidence>
<keyword evidence="6" id="KW-0520">NAD</keyword>
<dbReference type="Gene3D" id="1.20.1090.10">
    <property type="entry name" value="Dehydroquinate synthase-like - alpha domain"/>
    <property type="match status" value="1"/>
</dbReference>
<dbReference type="PANTHER" id="PTHR43616">
    <property type="entry name" value="GLYCEROL DEHYDROGENASE"/>
    <property type="match status" value="1"/>
</dbReference>
<evidence type="ECO:0000313" key="10">
    <source>
        <dbReference type="EMBL" id="MEA3570419.1"/>
    </source>
</evidence>
<accession>A0ABU5PKE9</accession>
<evidence type="ECO:0000256" key="2">
    <source>
        <dbReference type="ARBA" id="ARBA00022516"/>
    </source>
</evidence>
<dbReference type="PANTHER" id="PTHR43616:SF5">
    <property type="entry name" value="GLYCEROL DEHYDROGENASE 1"/>
    <property type="match status" value="1"/>
</dbReference>
<dbReference type="InterPro" id="IPR016205">
    <property type="entry name" value="Glycerol_DH"/>
</dbReference>
<dbReference type="CDD" id="cd08175">
    <property type="entry name" value="G1PDH"/>
    <property type="match status" value="1"/>
</dbReference>
<evidence type="ECO:0000256" key="5">
    <source>
        <dbReference type="ARBA" id="ARBA00023002"/>
    </source>
</evidence>
<proteinExistence type="predicted"/>
<dbReference type="Pfam" id="PF13685">
    <property type="entry name" value="Fe-ADH_2"/>
    <property type="match status" value="1"/>
</dbReference>
<keyword evidence="4" id="KW-0521">NADP</keyword>
<comment type="caution">
    <text evidence="10">The sequence shown here is derived from an EMBL/GenBank/DDBJ whole genome shotgun (WGS) entry which is preliminary data.</text>
</comment>
<evidence type="ECO:0000256" key="8">
    <source>
        <dbReference type="ARBA" id="ARBA00023209"/>
    </source>
</evidence>
<dbReference type="SUPFAM" id="SSF56796">
    <property type="entry name" value="Dehydroquinate synthase-like"/>
    <property type="match status" value="1"/>
</dbReference>
<keyword evidence="2" id="KW-0444">Lipid biosynthesis</keyword>
<keyword evidence="11" id="KW-1185">Reference proteome</keyword>
<keyword evidence="8" id="KW-0594">Phospholipid biosynthesis</keyword>
<evidence type="ECO:0000256" key="3">
    <source>
        <dbReference type="ARBA" id="ARBA00022723"/>
    </source>
</evidence>
<evidence type="ECO:0000256" key="1">
    <source>
        <dbReference type="ARBA" id="ARBA00022490"/>
    </source>
</evidence>
<dbReference type="RefSeq" id="WP_323077216.1">
    <property type="nucleotide sequence ID" value="NZ_JAYERP010000001.1"/>
</dbReference>
<evidence type="ECO:0000256" key="4">
    <source>
        <dbReference type="ARBA" id="ARBA00022857"/>
    </source>
</evidence>
<dbReference type="Proteomes" id="UP001292216">
    <property type="component" value="Unassembled WGS sequence"/>
</dbReference>
<organism evidence="10 11">
    <name type="scientific">Paenibacillus phoenicis</name>
    <dbReference type="NCBI Taxonomy" id="554117"/>
    <lineage>
        <taxon>Bacteria</taxon>
        <taxon>Bacillati</taxon>
        <taxon>Bacillota</taxon>
        <taxon>Bacilli</taxon>
        <taxon>Bacillales</taxon>
        <taxon>Paenibacillaceae</taxon>
        <taxon>Paenibacillus</taxon>
    </lineage>
</organism>
<keyword evidence="7" id="KW-0443">Lipid metabolism</keyword>
<dbReference type="EC" id="1.1.1.261" evidence="10"/>
<dbReference type="InterPro" id="IPR032837">
    <property type="entry name" value="G1PDH"/>
</dbReference>
<evidence type="ECO:0000256" key="9">
    <source>
        <dbReference type="ARBA" id="ARBA00023264"/>
    </source>
</evidence>